<dbReference type="CDD" id="cd11660">
    <property type="entry name" value="SANT_TRF"/>
    <property type="match status" value="1"/>
</dbReference>
<feature type="compositionally biased region" description="Polar residues" evidence="4">
    <location>
        <begin position="1"/>
        <end position="12"/>
    </location>
</feature>
<dbReference type="Proteomes" id="UP000241690">
    <property type="component" value="Unassembled WGS sequence"/>
</dbReference>
<dbReference type="PANTHER" id="PTHR47807">
    <property type="entry name" value="PROTEIN TBF1"/>
    <property type="match status" value="1"/>
</dbReference>
<dbReference type="PROSITE" id="PS51294">
    <property type="entry name" value="HTH_MYB"/>
    <property type="match status" value="1"/>
</dbReference>
<accession>A0A2T4A0C4</accession>
<feature type="region of interest" description="Disordered" evidence="4">
    <location>
        <begin position="794"/>
        <end position="872"/>
    </location>
</feature>
<dbReference type="RefSeq" id="XP_024770120.1">
    <property type="nucleotide sequence ID" value="XM_024924691.1"/>
</dbReference>
<dbReference type="GeneID" id="36633274"/>
<dbReference type="SUPFAM" id="SSF46689">
    <property type="entry name" value="Homeodomain-like"/>
    <property type="match status" value="1"/>
</dbReference>
<feature type="region of interest" description="Disordered" evidence="4">
    <location>
        <begin position="1"/>
        <end position="30"/>
    </location>
</feature>
<dbReference type="Pfam" id="PF08558">
    <property type="entry name" value="TRF"/>
    <property type="match status" value="1"/>
</dbReference>
<keyword evidence="7" id="KW-1185">Reference proteome</keyword>
<reference evidence="6 7" key="1">
    <citation type="submission" date="2016-07" db="EMBL/GenBank/DDBJ databases">
        <title>Multiple horizontal gene transfer events from other fungi enriched the ability of initially mycotrophic Trichoderma (Ascomycota) to feed on dead plant biomass.</title>
        <authorList>
            <consortium name="DOE Joint Genome Institute"/>
            <person name="Aerts A."/>
            <person name="Atanasova L."/>
            <person name="Chenthamara K."/>
            <person name="Zhang J."/>
            <person name="Grujic M."/>
            <person name="Henrissat B."/>
            <person name="Kuo A."/>
            <person name="Salamov A."/>
            <person name="Lipzen A."/>
            <person name="Labutti K."/>
            <person name="Barry K."/>
            <person name="Miao Y."/>
            <person name="Rahimi M.J."/>
            <person name="Shen Q."/>
            <person name="Grigoriev I.V."/>
            <person name="Kubicek C.P."/>
            <person name="Druzhinina I.S."/>
        </authorList>
    </citation>
    <scope>NUCLEOTIDE SEQUENCE [LARGE SCALE GENOMIC DNA]</scope>
    <source>
        <strain evidence="6 7">CBS 226.95</strain>
    </source>
</reference>
<feature type="compositionally biased region" description="Basic and acidic residues" evidence="4">
    <location>
        <begin position="668"/>
        <end position="684"/>
    </location>
</feature>
<gene>
    <name evidence="6" type="ORF">M431DRAFT_95357</name>
</gene>
<keyword evidence="1" id="KW-0238">DNA-binding</keyword>
<dbReference type="EMBL" id="KZ679688">
    <property type="protein sequence ID" value="PTB50443.1"/>
    <property type="molecule type" value="Genomic_DNA"/>
</dbReference>
<evidence type="ECO:0000256" key="3">
    <source>
        <dbReference type="ARBA" id="ARBA00023306"/>
    </source>
</evidence>
<evidence type="ECO:0000256" key="1">
    <source>
        <dbReference type="ARBA" id="ARBA00023125"/>
    </source>
</evidence>
<dbReference type="InterPro" id="IPR001005">
    <property type="entry name" value="SANT/Myb"/>
</dbReference>
<dbReference type="InterPro" id="IPR009057">
    <property type="entry name" value="Homeodomain-like_sf"/>
</dbReference>
<feature type="domain" description="HTH myb-type" evidence="5">
    <location>
        <begin position="582"/>
        <end position="634"/>
    </location>
</feature>
<feature type="compositionally biased region" description="Pro residues" evidence="4">
    <location>
        <begin position="821"/>
        <end position="835"/>
    </location>
</feature>
<dbReference type="PANTHER" id="PTHR47807:SF1">
    <property type="entry name" value="PROTEIN TBF1"/>
    <property type="match status" value="1"/>
</dbReference>
<keyword evidence="2" id="KW-0539">Nucleus</keyword>
<feature type="region of interest" description="Disordered" evidence="4">
    <location>
        <begin position="45"/>
        <end position="77"/>
    </location>
</feature>
<feature type="region of interest" description="Disordered" evidence="4">
    <location>
        <begin position="526"/>
        <end position="552"/>
    </location>
</feature>
<keyword evidence="3" id="KW-0131">Cell cycle</keyword>
<dbReference type="AlphaFoldDB" id="A0A2T4A0C4"/>
<dbReference type="GO" id="GO:0010833">
    <property type="term" value="P:telomere maintenance via telomere lengthening"/>
    <property type="evidence" value="ECO:0007669"/>
    <property type="project" value="TreeGrafter"/>
</dbReference>
<dbReference type="SMART" id="SM00717">
    <property type="entry name" value="SANT"/>
    <property type="match status" value="1"/>
</dbReference>
<feature type="region of interest" description="Disordered" evidence="4">
    <location>
        <begin position="697"/>
        <end position="723"/>
    </location>
</feature>
<feature type="compositionally biased region" description="Low complexity" evidence="4">
    <location>
        <begin position="884"/>
        <end position="932"/>
    </location>
</feature>
<sequence length="1049" mass="113880">MAEPTQVQTAPTGSPREIKQEHEHEPTGLEALDFSILAELASKRPFEHVAQDNHDEREQEAKRPKTENPTTEEETSLEDGLALLVQNALSNVGDLVSKFNIETGEAHGSDPMEVDDAHGADARPAPVSFLSEPEKYVRIANTHALGNLALSLLLILLQQPIDDMSKLAGDADSGYGRSYGRLKRSFDATWQLFSDDQVLSADELEIQEAEARTLLELANIAKFGTWLVEGGLDSFTAADRHFAAVFRCQLSDLSSGLSQLYLGIRTHKTIESLLIRNGDGPSIEEVVQTIMLEGLNESADASSEPMSASQQELLTSVKSRKDVLVDEVKTKEPAALKEKYPNGDVLKSFSAHVRTTLASMTEIGEKLGVSALLSDVANQESIPSGSHDGELDLDDLSSFFEKTTSGLVQNALAGLTEETPVEEPAVVEVTETPTETVNGESKTETAAPVAAQTNGAKLDLISDYKELEALVAESTSNYVKTTLHGLSAVPYQPTVPQSTAETMAAQSPYLSHLHQHQSHHPYYTTYASQPAPEQQPPQPTGSSDNLPPNQTFPSAILYDKARQAALSKSSAHTRREGLHSTRRPWTQEEEKALMAGLDMVKGPHWSQILTLFGQNGTISDILKDRTQVQLKDKARNLKLFFLKTNSEMPYYLQAVTGELKTRAPTQAARKEAEERARMNSEEEQAKLQGIMALAGGLQHPPQQQQQPHQQPRQQLHHQARPPVTVAAAVGQSVVTPAQAASAAQSASSVQQQQQQHASHLHHTPTASMASTQQANVAPISRGGMIMPNTAQIKPESQMAAVQQASQPVPLAPQRPQTQLPPQVPRPQSQPQPQPQPQLQMQQHSPPQQQHSPLQQQQQQQQQHPQTPTQAQTHVQALTQALTQAQPHTQMPPQTQTQAQVHHQQVQPSPQPLQQQYHQQPQSSPHIQPSHSPALGQHHQTTPSQPGTPIASTQLQNGTVAHPSPTLTIPPTPTPSHLSQHISTPIQASPAPAYSSQPQQPSIPAQTELHKLVSAPEATMSQTVVQDDEAAAEVALLEGLQAAVAQALAS</sequence>
<dbReference type="GO" id="GO:0042803">
    <property type="term" value="F:protein homodimerization activity"/>
    <property type="evidence" value="ECO:0007669"/>
    <property type="project" value="InterPro"/>
</dbReference>
<protein>
    <recommendedName>
        <fullName evidence="5">HTH myb-type domain-containing protein</fullName>
    </recommendedName>
</protein>
<feature type="region of interest" description="Disordered" evidence="4">
    <location>
        <begin position="884"/>
        <end position="981"/>
    </location>
</feature>
<proteinExistence type="predicted"/>
<evidence type="ECO:0000313" key="7">
    <source>
        <dbReference type="Proteomes" id="UP000241690"/>
    </source>
</evidence>
<feature type="compositionally biased region" description="Basic and acidic residues" evidence="4">
    <location>
        <begin position="45"/>
        <end position="66"/>
    </location>
</feature>
<dbReference type="InterPro" id="IPR052833">
    <property type="entry name" value="Telomeric_DNA-bd_trans-reg"/>
</dbReference>
<dbReference type="InterPro" id="IPR013867">
    <property type="entry name" value="Telomere_rpt-bd_fac_dimer_dom"/>
</dbReference>
<evidence type="ECO:0000259" key="5">
    <source>
        <dbReference type="PROSITE" id="PS51294"/>
    </source>
</evidence>
<dbReference type="Gene3D" id="1.10.10.60">
    <property type="entry name" value="Homeodomain-like"/>
    <property type="match status" value="1"/>
</dbReference>
<dbReference type="InterPro" id="IPR017930">
    <property type="entry name" value="Myb_dom"/>
</dbReference>
<feature type="compositionally biased region" description="Low complexity" evidence="4">
    <location>
        <begin position="836"/>
        <end position="872"/>
    </location>
</feature>
<name>A0A2T4A0C4_TRIHA</name>
<feature type="compositionally biased region" description="Basic and acidic residues" evidence="4">
    <location>
        <begin position="16"/>
        <end position="27"/>
    </location>
</feature>
<dbReference type="GO" id="GO:0003691">
    <property type="term" value="F:double-stranded telomeric DNA binding"/>
    <property type="evidence" value="ECO:0007669"/>
    <property type="project" value="TreeGrafter"/>
</dbReference>
<dbReference type="STRING" id="983964.A0A2T4A0C4"/>
<feature type="region of interest" description="Disordered" evidence="4">
    <location>
        <begin position="662"/>
        <end position="684"/>
    </location>
</feature>
<feature type="compositionally biased region" description="Polar residues" evidence="4">
    <location>
        <begin position="937"/>
        <end position="958"/>
    </location>
</feature>
<feature type="compositionally biased region" description="Low complexity" evidence="4">
    <location>
        <begin position="697"/>
        <end position="713"/>
    </location>
</feature>
<dbReference type="FunFam" id="1.10.10.60:FF:000137">
    <property type="entry name" value="MYB DNA binding protein"/>
    <property type="match status" value="1"/>
</dbReference>
<feature type="region of interest" description="Disordered" evidence="4">
    <location>
        <begin position="744"/>
        <end position="772"/>
    </location>
</feature>
<evidence type="ECO:0000256" key="4">
    <source>
        <dbReference type="SAM" id="MobiDB-lite"/>
    </source>
</evidence>
<evidence type="ECO:0000256" key="2">
    <source>
        <dbReference type="ARBA" id="ARBA00023242"/>
    </source>
</evidence>
<feature type="compositionally biased region" description="Polar residues" evidence="4">
    <location>
        <begin position="540"/>
        <end position="552"/>
    </location>
</feature>
<organism evidence="6 7">
    <name type="scientific">Trichoderma harzianum CBS 226.95</name>
    <dbReference type="NCBI Taxonomy" id="983964"/>
    <lineage>
        <taxon>Eukaryota</taxon>
        <taxon>Fungi</taxon>
        <taxon>Dikarya</taxon>
        <taxon>Ascomycota</taxon>
        <taxon>Pezizomycotina</taxon>
        <taxon>Sordariomycetes</taxon>
        <taxon>Hypocreomycetidae</taxon>
        <taxon>Hypocreales</taxon>
        <taxon>Hypocreaceae</taxon>
        <taxon>Trichoderma</taxon>
    </lineage>
</organism>
<evidence type="ECO:0000313" key="6">
    <source>
        <dbReference type="EMBL" id="PTB50443.1"/>
    </source>
</evidence>
<feature type="compositionally biased region" description="Low complexity" evidence="4">
    <location>
        <begin position="744"/>
        <end position="757"/>
    </location>
</feature>